<keyword evidence="1" id="KW-0812">Transmembrane</keyword>
<comment type="caution">
    <text evidence="2">The sequence shown here is derived from an EMBL/GenBank/DDBJ whole genome shotgun (WGS) entry which is preliminary data.</text>
</comment>
<organism evidence="2 3">
    <name type="scientific">Salinicoccus hispanicus</name>
    <dbReference type="NCBI Taxonomy" id="157225"/>
    <lineage>
        <taxon>Bacteria</taxon>
        <taxon>Bacillati</taxon>
        <taxon>Bacillota</taxon>
        <taxon>Bacilli</taxon>
        <taxon>Bacillales</taxon>
        <taxon>Staphylococcaceae</taxon>
        <taxon>Salinicoccus</taxon>
    </lineage>
</organism>
<keyword evidence="1" id="KW-0472">Membrane</keyword>
<proteinExistence type="predicted"/>
<evidence type="ECO:0000313" key="3">
    <source>
        <dbReference type="Proteomes" id="UP000436284"/>
    </source>
</evidence>
<dbReference type="OrthoDB" id="2389766at2"/>
<keyword evidence="1" id="KW-1133">Transmembrane helix</keyword>
<sequence length="126" mass="14358">MRRTSWMGGLLPITLKLNGKKIGTLKSHEETEIEIPNNDMEMQATQYGTSSNKITIDDGDTVMIKSSIMSHMVMGILFSFIVLSVLFSNIVFNHTWPYTTITILLVLLGLIIQHYKIEVIDKAEWR</sequence>
<evidence type="ECO:0000256" key="1">
    <source>
        <dbReference type="SAM" id="Phobius"/>
    </source>
</evidence>
<dbReference type="AlphaFoldDB" id="A0A6N8TZM2"/>
<dbReference type="Proteomes" id="UP000436284">
    <property type="component" value="Unassembled WGS sequence"/>
</dbReference>
<feature type="transmembrane region" description="Helical" evidence="1">
    <location>
        <begin position="98"/>
        <end position="117"/>
    </location>
</feature>
<dbReference type="RefSeq" id="WP_160652107.1">
    <property type="nucleotide sequence ID" value="NZ_WUUK01000001.1"/>
</dbReference>
<evidence type="ECO:0000313" key="2">
    <source>
        <dbReference type="EMBL" id="MXQ50136.1"/>
    </source>
</evidence>
<keyword evidence="3" id="KW-1185">Reference proteome</keyword>
<dbReference type="EMBL" id="WUUK01000001">
    <property type="protein sequence ID" value="MXQ50136.1"/>
    <property type="molecule type" value="Genomic_DNA"/>
</dbReference>
<accession>A0A6N8TZM2</accession>
<feature type="transmembrane region" description="Helical" evidence="1">
    <location>
        <begin position="72"/>
        <end position="92"/>
    </location>
</feature>
<protein>
    <submittedName>
        <fullName evidence="2">Uncharacterized protein</fullName>
    </submittedName>
</protein>
<name>A0A6N8TZM2_9STAP</name>
<gene>
    <name evidence="2" type="ORF">GQ671_02320</name>
</gene>
<reference evidence="2 3" key="1">
    <citation type="submission" date="2019-12" db="EMBL/GenBank/DDBJ databases">
        <title>Salinicoccus cyprini sp. nov., isolated from gastro-intestinal tract of mirror carp, Cyprinus carpio var. specularis, collected from Gobind Sagar Reservoir, Himachal Pradesh, India.</title>
        <authorList>
            <person name="Talwar C."/>
            <person name="Singh A.K."/>
            <person name="Lal R."/>
            <person name="Negi R.K."/>
        </authorList>
    </citation>
    <scope>NUCLEOTIDE SEQUENCE [LARGE SCALE GENOMIC DNA]</scope>
    <source>
        <strain evidence="2 3">J-82</strain>
    </source>
</reference>